<reference evidence="5 6" key="1">
    <citation type="submission" date="2019-12" db="EMBL/GenBank/DDBJ databases">
        <title>Novel species isolated from a subtropical stream in China.</title>
        <authorList>
            <person name="Lu H."/>
        </authorList>
    </citation>
    <scope>NUCLEOTIDE SEQUENCE [LARGE SCALE GENOMIC DNA]</scope>
    <source>
        <strain evidence="5 6">FT55W</strain>
    </source>
</reference>
<keyword evidence="3" id="KW-0560">Oxidoreductase</keyword>
<organism evidence="5 6">
    <name type="scientific">Duganella rivi</name>
    <dbReference type="NCBI Taxonomy" id="2666083"/>
    <lineage>
        <taxon>Bacteria</taxon>
        <taxon>Pseudomonadati</taxon>
        <taxon>Pseudomonadota</taxon>
        <taxon>Betaproteobacteria</taxon>
        <taxon>Burkholderiales</taxon>
        <taxon>Oxalobacteraceae</taxon>
        <taxon>Telluria group</taxon>
        <taxon>Duganella</taxon>
    </lineage>
</organism>
<evidence type="ECO:0000259" key="4">
    <source>
        <dbReference type="Pfam" id="PF00881"/>
    </source>
</evidence>
<keyword evidence="1" id="KW-0285">Flavoprotein</keyword>
<dbReference type="SUPFAM" id="SSF55469">
    <property type="entry name" value="FMN-dependent nitroreductase-like"/>
    <property type="match status" value="1"/>
</dbReference>
<dbReference type="InterPro" id="IPR029479">
    <property type="entry name" value="Nitroreductase"/>
</dbReference>
<feature type="domain" description="Nitroreductase" evidence="4">
    <location>
        <begin position="238"/>
        <end position="315"/>
    </location>
</feature>
<keyword evidence="6" id="KW-1185">Reference proteome</keyword>
<dbReference type="InterPro" id="IPR050627">
    <property type="entry name" value="Nitroreductase/BluB"/>
</dbReference>
<gene>
    <name evidence="5" type="ORF">GTP45_00465</name>
</gene>
<name>A0A7X4KAI4_9BURK</name>
<dbReference type="RefSeq" id="WP_161011930.1">
    <property type="nucleotide sequence ID" value="NZ_WWCK01000001.1"/>
</dbReference>
<proteinExistence type="predicted"/>
<evidence type="ECO:0000313" key="6">
    <source>
        <dbReference type="Proteomes" id="UP000450012"/>
    </source>
</evidence>
<dbReference type="Gene3D" id="3.40.109.10">
    <property type="entry name" value="NADH Oxidase"/>
    <property type="match status" value="1"/>
</dbReference>
<sequence length="337" mass="38265">MLDKLHIFGSAHRPTKARIWLRFLKNSHKIFADVLYDVSRYVKYSSSFHLSGAGNLKSRITAKYHEIEKGLSLPAPRKGFGVEKIDELTFLMNEYIARYGKDDFLRAPSSTLRAYVKFNESHQLFDYPRKDKIQAMLASLDEYADVNGGVIGLDASEIYGITEPVSDQFFLRRYSIRQFSDKPVAREDIDSAVAIALKSPAVCNRQDGFVHVVENKELIKKMTDMHGGARGFAEKIDKLLVITNKLTNFWESGERNQCWIDGGLFSMSLILGLHSKGIGSCCLNWSKRAKEDKAMRDLLNIPDSEVIIMLLAVGHLPEHLNVAYSNRKPVTQARRYL</sequence>
<evidence type="ECO:0000256" key="3">
    <source>
        <dbReference type="ARBA" id="ARBA00023002"/>
    </source>
</evidence>
<protein>
    <submittedName>
        <fullName evidence="5">Nitroreductase</fullName>
    </submittedName>
</protein>
<dbReference type="InterPro" id="IPR000415">
    <property type="entry name" value="Nitroreductase-like"/>
</dbReference>
<dbReference type="PANTHER" id="PTHR23026:SF90">
    <property type="entry name" value="IODOTYROSINE DEIODINASE 1"/>
    <property type="match status" value="1"/>
</dbReference>
<evidence type="ECO:0000313" key="5">
    <source>
        <dbReference type="EMBL" id="MYM65303.1"/>
    </source>
</evidence>
<dbReference type="PANTHER" id="PTHR23026">
    <property type="entry name" value="NADPH NITROREDUCTASE"/>
    <property type="match status" value="1"/>
</dbReference>
<comment type="caution">
    <text evidence="5">The sequence shown here is derived from an EMBL/GenBank/DDBJ whole genome shotgun (WGS) entry which is preliminary data.</text>
</comment>
<dbReference type="Proteomes" id="UP000450012">
    <property type="component" value="Unassembled WGS sequence"/>
</dbReference>
<dbReference type="Pfam" id="PF00881">
    <property type="entry name" value="Nitroreductase"/>
    <property type="match status" value="2"/>
</dbReference>
<dbReference type="EMBL" id="WWCK01000001">
    <property type="protein sequence ID" value="MYM65303.1"/>
    <property type="molecule type" value="Genomic_DNA"/>
</dbReference>
<keyword evidence="2" id="KW-0288">FMN</keyword>
<feature type="domain" description="Nitroreductase" evidence="4">
    <location>
        <begin position="172"/>
        <end position="224"/>
    </location>
</feature>
<accession>A0A7X4KAI4</accession>
<evidence type="ECO:0000256" key="1">
    <source>
        <dbReference type="ARBA" id="ARBA00022630"/>
    </source>
</evidence>
<dbReference type="AlphaFoldDB" id="A0A7X4KAI4"/>
<dbReference type="GO" id="GO:0016491">
    <property type="term" value="F:oxidoreductase activity"/>
    <property type="evidence" value="ECO:0007669"/>
    <property type="project" value="UniProtKB-KW"/>
</dbReference>
<evidence type="ECO:0000256" key="2">
    <source>
        <dbReference type="ARBA" id="ARBA00022643"/>
    </source>
</evidence>